<organism evidence="2 3">
    <name type="scientific">Phormidium tenue NIES-30</name>
    <dbReference type="NCBI Taxonomy" id="549789"/>
    <lineage>
        <taxon>Bacteria</taxon>
        <taxon>Bacillati</taxon>
        <taxon>Cyanobacteriota</taxon>
        <taxon>Cyanophyceae</taxon>
        <taxon>Oscillatoriophycideae</taxon>
        <taxon>Oscillatoriales</taxon>
        <taxon>Oscillatoriaceae</taxon>
        <taxon>Phormidium</taxon>
    </lineage>
</organism>
<reference evidence="2 3" key="1">
    <citation type="submission" date="2016-11" db="EMBL/GenBank/DDBJ databases">
        <title>Draft Genome Sequences of Nine Cyanobacterial Strains from Diverse Habitats.</title>
        <authorList>
            <person name="Zhu T."/>
            <person name="Hou S."/>
            <person name="Lu X."/>
            <person name="Hess W.R."/>
        </authorList>
    </citation>
    <scope>NUCLEOTIDE SEQUENCE [LARGE SCALE GENOMIC DNA]</scope>
    <source>
        <strain evidence="2 3">NIES-30</strain>
    </source>
</reference>
<feature type="domain" description="Glycosyl transferase family 1" evidence="1">
    <location>
        <begin position="191"/>
        <end position="351"/>
    </location>
</feature>
<dbReference type="Pfam" id="PF00534">
    <property type="entry name" value="Glycos_transf_1"/>
    <property type="match status" value="1"/>
</dbReference>
<dbReference type="CDD" id="cd03801">
    <property type="entry name" value="GT4_PimA-like"/>
    <property type="match status" value="1"/>
</dbReference>
<dbReference type="GO" id="GO:0016757">
    <property type="term" value="F:glycosyltransferase activity"/>
    <property type="evidence" value="ECO:0007669"/>
    <property type="project" value="InterPro"/>
</dbReference>
<dbReference type="InterPro" id="IPR001296">
    <property type="entry name" value="Glyco_trans_1"/>
</dbReference>
<proteinExistence type="predicted"/>
<dbReference type="OrthoDB" id="9801573at2"/>
<dbReference type="STRING" id="549789.NIES30_03085"/>
<dbReference type="PANTHER" id="PTHR12526">
    <property type="entry name" value="GLYCOSYLTRANSFERASE"/>
    <property type="match status" value="1"/>
</dbReference>
<dbReference type="Gene3D" id="3.40.50.2000">
    <property type="entry name" value="Glycogen Phosphorylase B"/>
    <property type="match status" value="2"/>
</dbReference>
<sequence>MKILLYSYVFYPSIGGVETITATLAENIQRLGHHCIVVTEAMLYGHQELEVDYEIYRKPTLRKRLSLAHQCDLVHSNGASVAMFPFAQLANKPFIWTHNGYQVACVDGLGWFDGEPAPMTPRESLLFHLKKRGLIHFCKEAIKLSIRRYVADQVDLNIAATHWVAKRQPLKNQVVAYTPYPLAKLRAARQDISKKYDFIYVGRLVSEKGVDTLLQAFQRLMMEPEYRHTTLAVIGEGERKQELETIADRLKLQDKVFFLGAKRGQDLIRVIEQATIGIVPSIWEEPMGGVSLELMAAGKVVITSSRGGHSECVGDAGLKFENGNYNQLCNSMKILVSDHDCFIELCNNIRNQISMFDEFELTQRYAEIYKQCIESHT</sequence>
<dbReference type="EMBL" id="MRCG01000001">
    <property type="protein sequence ID" value="OKH51068.1"/>
    <property type="molecule type" value="Genomic_DNA"/>
</dbReference>
<accession>A0A1U7JBA9</accession>
<name>A0A1U7JBA9_9CYAN</name>
<dbReference type="SUPFAM" id="SSF53756">
    <property type="entry name" value="UDP-Glycosyltransferase/glycogen phosphorylase"/>
    <property type="match status" value="1"/>
</dbReference>
<evidence type="ECO:0000313" key="3">
    <source>
        <dbReference type="Proteomes" id="UP000185557"/>
    </source>
</evidence>
<dbReference type="PANTHER" id="PTHR12526:SF584">
    <property type="entry name" value="GLYCOSYLTRANSFERASE"/>
    <property type="match status" value="1"/>
</dbReference>
<evidence type="ECO:0000259" key="1">
    <source>
        <dbReference type="Pfam" id="PF00534"/>
    </source>
</evidence>
<gene>
    <name evidence="2" type="ORF">NIES30_03085</name>
</gene>
<dbReference type="RefSeq" id="WP_073606879.1">
    <property type="nucleotide sequence ID" value="NZ_MRCG01000001.1"/>
</dbReference>
<protein>
    <recommendedName>
        <fullName evidence="1">Glycosyl transferase family 1 domain-containing protein</fullName>
    </recommendedName>
</protein>
<evidence type="ECO:0000313" key="2">
    <source>
        <dbReference type="EMBL" id="OKH51068.1"/>
    </source>
</evidence>
<comment type="caution">
    <text evidence="2">The sequence shown here is derived from an EMBL/GenBank/DDBJ whole genome shotgun (WGS) entry which is preliminary data.</text>
</comment>
<keyword evidence="3" id="KW-1185">Reference proteome</keyword>
<dbReference type="AlphaFoldDB" id="A0A1U7JBA9"/>
<dbReference type="Proteomes" id="UP000185557">
    <property type="component" value="Unassembled WGS sequence"/>
</dbReference>